<feature type="domain" description="Major facilitator superfamily (MFS) profile" evidence="8">
    <location>
        <begin position="19"/>
        <end position="487"/>
    </location>
</feature>
<feature type="transmembrane region" description="Helical" evidence="7">
    <location>
        <begin position="206"/>
        <end position="225"/>
    </location>
</feature>
<keyword evidence="2" id="KW-0813">Transport</keyword>
<evidence type="ECO:0000256" key="7">
    <source>
        <dbReference type="SAM" id="Phobius"/>
    </source>
</evidence>
<keyword evidence="6 7" id="KW-0472">Membrane</keyword>
<feature type="transmembrane region" description="Helical" evidence="7">
    <location>
        <begin position="85"/>
        <end position="104"/>
    </location>
</feature>
<evidence type="ECO:0000256" key="3">
    <source>
        <dbReference type="ARBA" id="ARBA00022475"/>
    </source>
</evidence>
<feature type="transmembrane region" description="Helical" evidence="7">
    <location>
        <begin position="465"/>
        <end position="482"/>
    </location>
</feature>
<dbReference type="PROSITE" id="PS50850">
    <property type="entry name" value="MFS"/>
    <property type="match status" value="1"/>
</dbReference>
<gene>
    <name evidence="9" type="ORF">FSW04_19025</name>
</gene>
<protein>
    <submittedName>
        <fullName evidence="9">DHA2 family efflux MFS transporter permease subunit</fullName>
    </submittedName>
</protein>
<evidence type="ECO:0000256" key="5">
    <source>
        <dbReference type="ARBA" id="ARBA00022989"/>
    </source>
</evidence>
<comment type="subcellular location">
    <subcellularLocation>
        <location evidence="1">Cell membrane</location>
        <topology evidence="1">Multi-pass membrane protein</topology>
    </subcellularLocation>
</comment>
<feature type="transmembrane region" description="Helical" evidence="7">
    <location>
        <begin position="110"/>
        <end position="131"/>
    </location>
</feature>
<keyword evidence="10" id="KW-1185">Reference proteome</keyword>
<evidence type="ECO:0000256" key="4">
    <source>
        <dbReference type="ARBA" id="ARBA00022692"/>
    </source>
</evidence>
<feature type="transmembrane region" description="Helical" evidence="7">
    <location>
        <begin position="52"/>
        <end position="73"/>
    </location>
</feature>
<dbReference type="InterPro" id="IPR020846">
    <property type="entry name" value="MFS_dom"/>
</dbReference>
<feature type="transmembrane region" description="Helical" evidence="7">
    <location>
        <begin position="237"/>
        <end position="256"/>
    </location>
</feature>
<keyword evidence="5 7" id="KW-1133">Transmembrane helix</keyword>
<dbReference type="CDD" id="cd17503">
    <property type="entry name" value="MFS_LmrB_MDR_like"/>
    <property type="match status" value="1"/>
</dbReference>
<dbReference type="InterPro" id="IPR004638">
    <property type="entry name" value="EmrB-like"/>
</dbReference>
<feature type="transmembrane region" description="Helical" evidence="7">
    <location>
        <begin position="12"/>
        <end position="32"/>
    </location>
</feature>
<dbReference type="OrthoDB" id="9812221at2"/>
<dbReference type="RefSeq" id="WP_146921814.1">
    <property type="nucleotide sequence ID" value="NZ_CP042430.1"/>
</dbReference>
<dbReference type="PANTHER" id="PTHR23501">
    <property type="entry name" value="MAJOR FACILITATOR SUPERFAMILY"/>
    <property type="match status" value="1"/>
</dbReference>
<dbReference type="GO" id="GO:0022857">
    <property type="term" value="F:transmembrane transporter activity"/>
    <property type="evidence" value="ECO:0007669"/>
    <property type="project" value="InterPro"/>
</dbReference>
<dbReference type="InterPro" id="IPR011701">
    <property type="entry name" value="MFS"/>
</dbReference>
<feature type="transmembrane region" description="Helical" evidence="7">
    <location>
        <begin position="173"/>
        <end position="194"/>
    </location>
</feature>
<feature type="transmembrane region" description="Helical" evidence="7">
    <location>
        <begin position="143"/>
        <end position="161"/>
    </location>
</feature>
<evidence type="ECO:0000256" key="2">
    <source>
        <dbReference type="ARBA" id="ARBA00022448"/>
    </source>
</evidence>
<accession>A0A5B8U8K3</accession>
<feature type="transmembrane region" description="Helical" evidence="7">
    <location>
        <begin position="371"/>
        <end position="389"/>
    </location>
</feature>
<dbReference type="Gene3D" id="1.20.1250.20">
    <property type="entry name" value="MFS general substrate transporter like domains"/>
    <property type="match status" value="2"/>
</dbReference>
<evidence type="ECO:0000259" key="8">
    <source>
        <dbReference type="PROSITE" id="PS50850"/>
    </source>
</evidence>
<feature type="transmembrane region" description="Helical" evidence="7">
    <location>
        <begin position="310"/>
        <end position="327"/>
    </location>
</feature>
<keyword evidence="3" id="KW-1003">Cell membrane</keyword>
<dbReference type="NCBIfam" id="TIGR00711">
    <property type="entry name" value="efflux_EmrB"/>
    <property type="match status" value="1"/>
</dbReference>
<dbReference type="PRINTS" id="PR01036">
    <property type="entry name" value="TCRTETB"/>
</dbReference>
<dbReference type="InterPro" id="IPR036259">
    <property type="entry name" value="MFS_trans_sf"/>
</dbReference>
<dbReference type="Pfam" id="PF07690">
    <property type="entry name" value="MFS_1"/>
    <property type="match status" value="1"/>
</dbReference>
<feature type="transmembrane region" description="Helical" evidence="7">
    <location>
        <begin position="410"/>
        <end position="428"/>
    </location>
</feature>
<proteinExistence type="predicted"/>
<name>A0A5B8U8K3_9ACTN</name>
<dbReference type="KEGG" id="bsol:FSW04_19025"/>
<dbReference type="GO" id="GO:0005886">
    <property type="term" value="C:plasma membrane"/>
    <property type="evidence" value="ECO:0007669"/>
    <property type="project" value="UniProtKB-SubCell"/>
</dbReference>
<dbReference type="EMBL" id="CP042430">
    <property type="protein sequence ID" value="QEC49453.1"/>
    <property type="molecule type" value="Genomic_DNA"/>
</dbReference>
<dbReference type="Proteomes" id="UP000321805">
    <property type="component" value="Chromosome"/>
</dbReference>
<keyword evidence="4 7" id="KW-0812">Transmembrane</keyword>
<evidence type="ECO:0000313" key="10">
    <source>
        <dbReference type="Proteomes" id="UP000321805"/>
    </source>
</evidence>
<feature type="transmembrane region" description="Helical" evidence="7">
    <location>
        <begin position="276"/>
        <end position="298"/>
    </location>
</feature>
<feature type="transmembrane region" description="Helical" evidence="7">
    <location>
        <begin position="339"/>
        <end position="359"/>
    </location>
</feature>
<reference evidence="9 10" key="1">
    <citation type="journal article" date="2018" name="J. Microbiol.">
        <title>Baekduia soli gen. nov., sp. nov., a novel bacterium isolated from the soil of Baekdu Mountain and proposal of a novel family name, Baekduiaceae fam. nov.</title>
        <authorList>
            <person name="An D.S."/>
            <person name="Siddiqi M.Z."/>
            <person name="Kim K.H."/>
            <person name="Yu H.S."/>
            <person name="Im W.T."/>
        </authorList>
    </citation>
    <scope>NUCLEOTIDE SEQUENCE [LARGE SCALE GENOMIC DNA]</scope>
    <source>
        <strain evidence="9 10">BR7-21</strain>
    </source>
</reference>
<dbReference type="AlphaFoldDB" id="A0A5B8U8K3"/>
<dbReference type="SUPFAM" id="SSF103473">
    <property type="entry name" value="MFS general substrate transporter"/>
    <property type="match status" value="1"/>
</dbReference>
<dbReference type="PANTHER" id="PTHR23501:SF1">
    <property type="entry name" value="TRANSPORT PROTEIN HSRA-RELATED"/>
    <property type="match status" value="1"/>
</dbReference>
<evidence type="ECO:0000256" key="6">
    <source>
        <dbReference type="ARBA" id="ARBA00023136"/>
    </source>
</evidence>
<sequence length="508" mass="52970">MTTTPKAPDKLFDRALIAVSAVVVLGTFMSILDTTIVNVAIDTLSRDFHTNLATIQWVSTGYMLALATVIPLTGWAADRFGTKRLYMISIGLFLAGSALSGMAWSAGSLIAFRVVQGLGGGMIMPAGMTILSQAAGPQRVGRIMSVVGVPMLMAPIVGPILGGWLVDDVSWRWIFYVNIPIGAVALVAAQRLLARDRPAAHQRLDWQGLLMLSPGLAAFVYGLAQTSSSGGLGSVKAWLPMAAGLVLIGSFIAHALRSAWPLLDVRLFRNRTMSAASTTTFAFAAAMFGAMFMVPLYYQVVRGESALDAGLLLAPQGVGAALMMPVAGKITDQAGPGKVVLGGLVLLLLGMLGFTRVGADTSFWFLGGSQFLLGMGMGATMMPAMSAAYQTLARPQVARATTALNIIQRVGGSIGTATLSVVLTHQLAGRLPGAGQSGLSAAQSVPASARAEVAPRIAEAFGHTFWWAVGVIVLAVIPALLLPRRRPSLPTGEQEAVTEMPAAEAVAA</sequence>
<evidence type="ECO:0000313" key="9">
    <source>
        <dbReference type="EMBL" id="QEC49453.1"/>
    </source>
</evidence>
<evidence type="ECO:0000256" key="1">
    <source>
        <dbReference type="ARBA" id="ARBA00004651"/>
    </source>
</evidence>
<organism evidence="9 10">
    <name type="scientific">Baekduia soli</name>
    <dbReference type="NCBI Taxonomy" id="496014"/>
    <lineage>
        <taxon>Bacteria</taxon>
        <taxon>Bacillati</taxon>
        <taxon>Actinomycetota</taxon>
        <taxon>Thermoleophilia</taxon>
        <taxon>Solirubrobacterales</taxon>
        <taxon>Baekduiaceae</taxon>
        <taxon>Baekduia</taxon>
    </lineage>
</organism>